<proteinExistence type="inferred from homology"/>
<dbReference type="GO" id="GO:0004577">
    <property type="term" value="F:N-acetylglucosaminyldiphosphodolichol N-acetylglucosaminyltransferase activity"/>
    <property type="evidence" value="ECO:0007669"/>
    <property type="project" value="TreeGrafter"/>
</dbReference>
<gene>
    <name evidence="10" type="ORF">AMON00008_LOCUS64182</name>
</gene>
<comment type="similarity">
    <text evidence="2">Belongs to the ALG14 family.</text>
</comment>
<evidence type="ECO:0000256" key="4">
    <source>
        <dbReference type="ARBA" id="ARBA00022692"/>
    </source>
</evidence>
<keyword evidence="4 8" id="KW-0812">Transmembrane</keyword>
<name>A0A7S4TBC7_9DINO</name>
<dbReference type="PANTHER" id="PTHR12154:SF4">
    <property type="entry name" value="UDP-N-ACETYLGLUCOSAMINE TRANSFERASE SUBUNIT ALG14 HOMOLOG"/>
    <property type="match status" value="1"/>
</dbReference>
<dbReference type="AlphaFoldDB" id="A0A7S4TBC7"/>
<dbReference type="PANTHER" id="PTHR12154">
    <property type="entry name" value="GLYCOSYL TRANSFERASE-RELATED"/>
    <property type="match status" value="1"/>
</dbReference>
<keyword evidence="7 8" id="KW-0472">Membrane</keyword>
<organism evidence="10">
    <name type="scientific">Alexandrium monilatum</name>
    <dbReference type="NCBI Taxonomy" id="311494"/>
    <lineage>
        <taxon>Eukaryota</taxon>
        <taxon>Sar</taxon>
        <taxon>Alveolata</taxon>
        <taxon>Dinophyceae</taxon>
        <taxon>Gonyaulacales</taxon>
        <taxon>Pyrocystaceae</taxon>
        <taxon>Alexandrium</taxon>
    </lineage>
</organism>
<evidence type="ECO:0000256" key="6">
    <source>
        <dbReference type="ARBA" id="ARBA00022989"/>
    </source>
</evidence>
<feature type="domain" description="Glycosyl transferase family 28 C-terminal" evidence="9">
    <location>
        <begin position="256"/>
        <end position="374"/>
    </location>
</feature>
<dbReference type="SUPFAM" id="SSF53756">
    <property type="entry name" value="UDP-Glycosyltransferase/glycogen phosphorylase"/>
    <property type="match status" value="1"/>
</dbReference>
<keyword evidence="5" id="KW-0256">Endoplasmic reticulum</keyword>
<dbReference type="Pfam" id="PF08660">
    <property type="entry name" value="Alg14"/>
    <property type="match status" value="1"/>
</dbReference>
<sequence length="446" mass="48799">MMEAIAFAFLAVTSSMIILVLWCWWLVKPSTRRWMTARGAGQKMRCLVVLGSGGHTAEMFYDLATLGAYRNRIHLMYLVADTDRGSQAKAEAFEAQHGRGPAQVKTVPRAREVGQSYWSSIFTTLRALWYTLCAVLSDPPDVVMANGPGTCVPVVFAAYVTRALCLRDVKVMYSESFACVDHLSLSGRLVYYFADYFTVQWPQLLELYPKAQYAGRLYPAEEVERCRQGSLPLPPSQLEALPTEQGDPGPPTAIATVGSTKFDELIRAVDSRDFLSTLQGLGIKRLKVQRGAGQYQPENLGSPSQPALPGLEVEVLEYSPDLPTDLRRAALVISHAGAGTILDCLLAGRRLVVVPNETLMANHQVQLGEALQEQGLLFCFRAHELLPSLKQADFSKVRSFPQQSSPVFAKFLGQTLGAGFHGPTTLAANGRSSCKPDLPCLGPKSS</sequence>
<dbReference type="InterPro" id="IPR013969">
    <property type="entry name" value="Oligosacch_biosynth_Alg14"/>
</dbReference>
<evidence type="ECO:0000313" key="10">
    <source>
        <dbReference type="EMBL" id="CAE4668088.1"/>
    </source>
</evidence>
<evidence type="ECO:0000256" key="8">
    <source>
        <dbReference type="SAM" id="Phobius"/>
    </source>
</evidence>
<accession>A0A7S4TBC7</accession>
<evidence type="ECO:0000256" key="3">
    <source>
        <dbReference type="ARBA" id="ARBA00017467"/>
    </source>
</evidence>
<evidence type="ECO:0000256" key="5">
    <source>
        <dbReference type="ARBA" id="ARBA00022824"/>
    </source>
</evidence>
<evidence type="ECO:0000259" key="9">
    <source>
        <dbReference type="Pfam" id="PF04101"/>
    </source>
</evidence>
<evidence type="ECO:0000256" key="2">
    <source>
        <dbReference type="ARBA" id="ARBA00009731"/>
    </source>
</evidence>
<keyword evidence="6 8" id="KW-1133">Transmembrane helix</keyword>
<reference evidence="10" key="1">
    <citation type="submission" date="2021-01" db="EMBL/GenBank/DDBJ databases">
        <authorList>
            <person name="Corre E."/>
            <person name="Pelletier E."/>
            <person name="Niang G."/>
            <person name="Scheremetjew M."/>
            <person name="Finn R."/>
            <person name="Kale V."/>
            <person name="Holt S."/>
            <person name="Cochrane G."/>
            <person name="Meng A."/>
            <person name="Brown T."/>
            <person name="Cohen L."/>
        </authorList>
    </citation>
    <scope>NUCLEOTIDE SEQUENCE</scope>
    <source>
        <strain evidence="10">CCMP3105</strain>
    </source>
</reference>
<dbReference type="InterPro" id="IPR007235">
    <property type="entry name" value="Glyco_trans_28_C"/>
</dbReference>
<evidence type="ECO:0000256" key="7">
    <source>
        <dbReference type="ARBA" id="ARBA00023136"/>
    </source>
</evidence>
<feature type="transmembrane region" description="Helical" evidence="8">
    <location>
        <begin position="6"/>
        <end position="27"/>
    </location>
</feature>
<dbReference type="Gene3D" id="3.40.50.2000">
    <property type="entry name" value="Glycogen Phosphorylase B"/>
    <property type="match status" value="2"/>
</dbReference>
<dbReference type="Pfam" id="PF04101">
    <property type="entry name" value="Glyco_tran_28_C"/>
    <property type="match status" value="1"/>
</dbReference>
<dbReference type="GO" id="GO:0043541">
    <property type="term" value="C:UDP-N-acetylglucosamine transferase complex"/>
    <property type="evidence" value="ECO:0007669"/>
    <property type="project" value="TreeGrafter"/>
</dbReference>
<dbReference type="GO" id="GO:0006488">
    <property type="term" value="P:dolichol-linked oligosaccharide biosynthetic process"/>
    <property type="evidence" value="ECO:0007669"/>
    <property type="project" value="InterPro"/>
</dbReference>
<comment type="subcellular location">
    <subcellularLocation>
        <location evidence="1">Endoplasmic reticulum membrane</location>
        <topology evidence="1">Single-pass membrane protein</topology>
    </subcellularLocation>
</comment>
<protein>
    <recommendedName>
        <fullName evidence="3">UDP-N-acetylglucosamine transferase subunit ALG14</fullName>
    </recommendedName>
</protein>
<dbReference type="EMBL" id="HBNR01089469">
    <property type="protein sequence ID" value="CAE4668088.1"/>
    <property type="molecule type" value="Transcribed_RNA"/>
</dbReference>
<evidence type="ECO:0000256" key="1">
    <source>
        <dbReference type="ARBA" id="ARBA00004389"/>
    </source>
</evidence>